<evidence type="ECO:0000313" key="2">
    <source>
        <dbReference type="EMBL" id="TGO59126.1"/>
    </source>
</evidence>
<dbReference type="PANTHER" id="PTHR35043">
    <property type="entry name" value="TRANSCRIPTION FACTOR DOMAIN-CONTAINING PROTEIN"/>
    <property type="match status" value="1"/>
</dbReference>
<sequence>MAITVFFPEFIFSKAICELRQAVADLQCMQVAMKKRKNLLTWKDTVPARAGPDGSQVHMTVSWEADFNSRMRRLYRLLGLPALPPADEDEEKQDSTHSPVDNDEDRNSARLSDAGFKINGAPNVSRDGSRGHGFSTSRSDDRRLSSDDAPIQDKQIKHKADAVAAQPASDASGSSSVGEQALRPHAIVAPARRPELQTALDSLTPTYTTEMHTLRPEKRSDKLKYLVLDEEDIKDKSKADWLLKIIAVLQIGWLLLNACSRAANGLNVTQLEVATGALS</sequence>
<dbReference type="EMBL" id="PQXM01001258">
    <property type="protein sequence ID" value="TGO59126.1"/>
    <property type="molecule type" value="Genomic_DNA"/>
</dbReference>
<dbReference type="PANTHER" id="PTHR35043:SF8">
    <property type="entry name" value="DUF4220 DOMAIN-CONTAINING PROTEIN"/>
    <property type="match status" value="1"/>
</dbReference>
<evidence type="ECO:0000313" key="3">
    <source>
        <dbReference type="Proteomes" id="UP000297229"/>
    </source>
</evidence>
<keyword evidence="3" id="KW-1185">Reference proteome</keyword>
<feature type="region of interest" description="Disordered" evidence="1">
    <location>
        <begin position="84"/>
        <end position="179"/>
    </location>
</feature>
<name>A0A4Z1ICH9_9HELO</name>
<proteinExistence type="predicted"/>
<organism evidence="2 3">
    <name type="scientific">Botrytis elliptica</name>
    <dbReference type="NCBI Taxonomy" id="278938"/>
    <lineage>
        <taxon>Eukaryota</taxon>
        <taxon>Fungi</taxon>
        <taxon>Dikarya</taxon>
        <taxon>Ascomycota</taxon>
        <taxon>Pezizomycotina</taxon>
        <taxon>Leotiomycetes</taxon>
        <taxon>Helotiales</taxon>
        <taxon>Sclerotiniaceae</taxon>
        <taxon>Botrytis</taxon>
    </lineage>
</organism>
<comment type="caution">
    <text evidence="2">The sequence shown here is derived from an EMBL/GenBank/DDBJ whole genome shotgun (WGS) entry which is preliminary data.</text>
</comment>
<accession>A0A4Z1ICH9</accession>
<reference evidence="2 3" key="1">
    <citation type="submission" date="2017-12" db="EMBL/GenBank/DDBJ databases">
        <title>Comparative genomics of Botrytis spp.</title>
        <authorList>
            <person name="Valero-Jimenez C.A."/>
            <person name="Tapia P."/>
            <person name="Veloso J."/>
            <person name="Silva-Moreno E."/>
            <person name="Staats M."/>
            <person name="Valdes J.H."/>
            <person name="Van Kan J.A.L."/>
        </authorList>
    </citation>
    <scope>NUCLEOTIDE SEQUENCE [LARGE SCALE GENOMIC DNA]</scope>
    <source>
        <strain evidence="2 3">Be9601</strain>
    </source>
</reference>
<dbReference type="Proteomes" id="UP000297229">
    <property type="component" value="Unassembled WGS sequence"/>
</dbReference>
<dbReference type="STRING" id="278938.A0A4Z1ICH9"/>
<feature type="compositionally biased region" description="Low complexity" evidence="1">
    <location>
        <begin position="162"/>
        <end position="172"/>
    </location>
</feature>
<gene>
    <name evidence="2" type="ORF">BELL_1260g00010</name>
</gene>
<protein>
    <submittedName>
        <fullName evidence="2">Uncharacterized protein</fullName>
    </submittedName>
</protein>
<evidence type="ECO:0000256" key="1">
    <source>
        <dbReference type="SAM" id="MobiDB-lite"/>
    </source>
</evidence>
<dbReference type="AlphaFoldDB" id="A0A4Z1ICH9"/>